<dbReference type="PANTHER" id="PTHR35601">
    <property type="entry name" value="TOXIN RELE"/>
    <property type="match status" value="1"/>
</dbReference>
<dbReference type="EMBL" id="MEZJ01000044">
    <property type="protein sequence ID" value="OGD53113.1"/>
    <property type="molecule type" value="Genomic_DNA"/>
</dbReference>
<evidence type="ECO:0000313" key="4">
    <source>
        <dbReference type="Proteomes" id="UP000178758"/>
    </source>
</evidence>
<comment type="caution">
    <text evidence="3">The sequence shown here is derived from an EMBL/GenBank/DDBJ whole genome shotgun (WGS) entry which is preliminary data.</text>
</comment>
<accession>A0A1F5DDG2</accession>
<sequence length="88" mass="10707">MSRPLVKYKLFYTKNAVRDIKKLDFVAKKKIKKKIEFYSQNLAFYAKRLIGQSLGTYRWRAGNYRIIFDIDRVKIIFLRIGHRKEVYK</sequence>
<gene>
    <name evidence="3" type="ORF">A3J78_01435</name>
</gene>
<evidence type="ECO:0000256" key="2">
    <source>
        <dbReference type="ARBA" id="ARBA00022649"/>
    </source>
</evidence>
<dbReference type="Gene3D" id="3.30.2310.20">
    <property type="entry name" value="RelE-like"/>
    <property type="match status" value="1"/>
</dbReference>
<organism evidence="3 4">
    <name type="scientific">Candidatus Beckwithbacteria bacterium RBG_13_35_6</name>
    <dbReference type="NCBI Taxonomy" id="1797456"/>
    <lineage>
        <taxon>Bacteria</taxon>
        <taxon>Candidatus Beckwithiibacteriota</taxon>
    </lineage>
</organism>
<evidence type="ECO:0000256" key="1">
    <source>
        <dbReference type="ARBA" id="ARBA00006226"/>
    </source>
</evidence>
<dbReference type="PANTHER" id="PTHR35601:SF1">
    <property type="entry name" value="TOXIN RELE"/>
    <property type="match status" value="1"/>
</dbReference>
<evidence type="ECO:0000313" key="3">
    <source>
        <dbReference type="EMBL" id="OGD53113.1"/>
    </source>
</evidence>
<evidence type="ECO:0008006" key="5">
    <source>
        <dbReference type="Google" id="ProtNLM"/>
    </source>
</evidence>
<proteinExistence type="inferred from homology"/>
<name>A0A1F5DDG2_9BACT</name>
<keyword evidence="2" id="KW-1277">Toxin-antitoxin system</keyword>
<reference evidence="3 4" key="1">
    <citation type="journal article" date="2016" name="Nat. Commun.">
        <title>Thousands of microbial genomes shed light on interconnected biogeochemical processes in an aquifer system.</title>
        <authorList>
            <person name="Anantharaman K."/>
            <person name="Brown C.T."/>
            <person name="Hug L.A."/>
            <person name="Sharon I."/>
            <person name="Castelle C.J."/>
            <person name="Probst A.J."/>
            <person name="Thomas B.C."/>
            <person name="Singh A."/>
            <person name="Wilkins M.J."/>
            <person name="Karaoz U."/>
            <person name="Brodie E.L."/>
            <person name="Williams K.H."/>
            <person name="Hubbard S.S."/>
            <person name="Banfield J.F."/>
        </authorList>
    </citation>
    <scope>NUCLEOTIDE SEQUENCE [LARGE SCALE GENOMIC DNA]</scope>
</reference>
<dbReference type="SUPFAM" id="SSF143011">
    <property type="entry name" value="RelE-like"/>
    <property type="match status" value="1"/>
</dbReference>
<dbReference type="Pfam" id="PF05016">
    <property type="entry name" value="ParE_toxin"/>
    <property type="match status" value="1"/>
</dbReference>
<dbReference type="InterPro" id="IPR035093">
    <property type="entry name" value="RelE/ParE_toxin_dom_sf"/>
</dbReference>
<comment type="similarity">
    <text evidence="1">Belongs to the RelE toxin family.</text>
</comment>
<dbReference type="AlphaFoldDB" id="A0A1F5DDG2"/>
<protein>
    <recommendedName>
        <fullName evidence="5">Addiction module toxin RelE</fullName>
    </recommendedName>
</protein>
<dbReference type="InterPro" id="IPR007712">
    <property type="entry name" value="RelE/ParE_toxin"/>
</dbReference>
<dbReference type="Proteomes" id="UP000178758">
    <property type="component" value="Unassembled WGS sequence"/>
</dbReference>